<evidence type="ECO:0000256" key="1">
    <source>
        <dbReference type="SAM" id="MobiDB-lite"/>
    </source>
</evidence>
<keyword evidence="3" id="KW-1185">Reference proteome</keyword>
<dbReference type="Proteomes" id="UP001218377">
    <property type="component" value="Segment"/>
</dbReference>
<organism evidence="2 3">
    <name type="scientific">Caulobacter phage TMCBR2</name>
    <dbReference type="NCBI Taxonomy" id="3025404"/>
    <lineage>
        <taxon>Viruses</taxon>
        <taxon>Duplodnaviria</taxon>
        <taxon>Heunggongvirae</taxon>
        <taxon>Uroviricota</taxon>
        <taxon>Caudoviricetes</taxon>
        <taxon>Caudoviricetes incertae sedis</taxon>
        <taxon>Kronosvirus</taxon>
        <taxon>Kronosvirus pomeria</taxon>
    </lineage>
</organism>
<evidence type="ECO:0000313" key="3">
    <source>
        <dbReference type="Proteomes" id="UP001218377"/>
    </source>
</evidence>
<reference evidence="2 3" key="1">
    <citation type="submission" date="2023-01" db="EMBL/GenBank/DDBJ databases">
        <title>New species of Caulobacter bacteriophages in the Kronosvirus genus.</title>
        <authorList>
            <person name="Mohammadi T."/>
            <person name="Millwood A."/>
            <person name="Ely B."/>
        </authorList>
    </citation>
    <scope>NUCLEOTIDE SEQUENCE [LARGE SCALE GENOMIC DNA]</scope>
    <source>
        <strain evidence="2 3">TMCBR2</strain>
    </source>
</reference>
<gene>
    <name evidence="2" type="ORF">TMCBR2_gp034c</name>
</gene>
<protein>
    <submittedName>
        <fullName evidence="2">Uncharacterized protein</fullName>
    </submittedName>
</protein>
<feature type="region of interest" description="Disordered" evidence="1">
    <location>
        <begin position="129"/>
        <end position="154"/>
    </location>
</feature>
<name>A0AAE9YG01_9CAUD</name>
<dbReference type="EMBL" id="OQ269668">
    <property type="protein sequence ID" value="WCS66519.1"/>
    <property type="molecule type" value="Genomic_DNA"/>
</dbReference>
<accession>A0AAE9YG01</accession>
<sequence>MTYGPLAAAQAGLHVYVSTCRRTGRTSATLAALKPGDTLVVSNEKEAHRVRHDVRRINTANAEAWQRGADPATFPPKAIQVLSLQALKDREWRGDPLHTAARYVFDHTAAELVVTDALRTAMADLQRWTGKEAPDPSPRGPGFVPSIAHQWKAD</sequence>
<evidence type="ECO:0000313" key="2">
    <source>
        <dbReference type="EMBL" id="WCS66519.1"/>
    </source>
</evidence>
<proteinExistence type="predicted"/>